<accession>A0A1E5V320</accession>
<dbReference type="OrthoDB" id="694013at2759"/>
<reference evidence="2 3" key="1">
    <citation type="submission" date="2016-09" db="EMBL/GenBank/DDBJ databases">
        <title>The draft genome of Dichanthelium oligosanthes: A C3 panicoid grass species.</title>
        <authorList>
            <person name="Studer A.J."/>
            <person name="Schnable J.C."/>
            <person name="Brutnell T.P."/>
        </authorList>
    </citation>
    <scope>NUCLEOTIDE SEQUENCE [LARGE SCALE GENOMIC DNA]</scope>
    <source>
        <strain evidence="3">cv. Kellogg 1175</strain>
        <tissue evidence="2">Leaf</tissue>
    </source>
</reference>
<dbReference type="AlphaFoldDB" id="A0A1E5V320"/>
<feature type="region of interest" description="Disordered" evidence="1">
    <location>
        <begin position="42"/>
        <end position="69"/>
    </location>
</feature>
<evidence type="ECO:0000256" key="1">
    <source>
        <dbReference type="SAM" id="MobiDB-lite"/>
    </source>
</evidence>
<keyword evidence="3" id="KW-1185">Reference proteome</keyword>
<gene>
    <name evidence="2" type="ORF">BAE44_0019411</name>
</gene>
<sequence length="160" mass="17323">MAKSLRSKREKRLRTLRRELVEPFYDKKEAAKLAAQAAALAAPPLPVRGPPPSQDAGSSRAGSSASAMGEPSMTCAHWVLQKLSISSADFLFGSGSILVSSRNCGFDSTDNVEMSDGGNSRSKSLLKPLGSISKKKVQLNLKIKKDKRKARKKGKFSFKK</sequence>
<organism evidence="2 3">
    <name type="scientific">Dichanthelium oligosanthes</name>
    <dbReference type="NCBI Taxonomy" id="888268"/>
    <lineage>
        <taxon>Eukaryota</taxon>
        <taxon>Viridiplantae</taxon>
        <taxon>Streptophyta</taxon>
        <taxon>Embryophyta</taxon>
        <taxon>Tracheophyta</taxon>
        <taxon>Spermatophyta</taxon>
        <taxon>Magnoliopsida</taxon>
        <taxon>Liliopsida</taxon>
        <taxon>Poales</taxon>
        <taxon>Poaceae</taxon>
        <taxon>PACMAD clade</taxon>
        <taxon>Panicoideae</taxon>
        <taxon>Panicodae</taxon>
        <taxon>Paniceae</taxon>
        <taxon>Dichantheliinae</taxon>
        <taxon>Dichanthelium</taxon>
    </lineage>
</organism>
<evidence type="ECO:0000313" key="2">
    <source>
        <dbReference type="EMBL" id="OEL19566.1"/>
    </source>
</evidence>
<dbReference type="Proteomes" id="UP000095767">
    <property type="component" value="Unassembled WGS sequence"/>
</dbReference>
<dbReference type="PANTHER" id="PTHR36320:SF1">
    <property type="entry name" value="OS04G0611300 PROTEIN"/>
    <property type="match status" value="1"/>
</dbReference>
<feature type="region of interest" description="Disordered" evidence="1">
    <location>
        <begin position="140"/>
        <end position="160"/>
    </location>
</feature>
<proteinExistence type="predicted"/>
<dbReference type="STRING" id="888268.A0A1E5V320"/>
<dbReference type="EMBL" id="LWDX02053181">
    <property type="protein sequence ID" value="OEL19566.1"/>
    <property type="molecule type" value="Genomic_DNA"/>
</dbReference>
<feature type="compositionally biased region" description="Low complexity" evidence="1">
    <location>
        <begin position="56"/>
        <end position="67"/>
    </location>
</feature>
<dbReference type="PANTHER" id="PTHR36320">
    <property type="entry name" value="OS04G0611300 PROTEIN"/>
    <property type="match status" value="1"/>
</dbReference>
<protein>
    <submittedName>
        <fullName evidence="2">Uncharacterized protein</fullName>
    </submittedName>
</protein>
<name>A0A1E5V320_9POAL</name>
<evidence type="ECO:0000313" key="3">
    <source>
        <dbReference type="Proteomes" id="UP000095767"/>
    </source>
</evidence>
<feature type="compositionally biased region" description="Pro residues" evidence="1">
    <location>
        <begin position="43"/>
        <end position="53"/>
    </location>
</feature>
<comment type="caution">
    <text evidence="2">The sequence shown here is derived from an EMBL/GenBank/DDBJ whole genome shotgun (WGS) entry which is preliminary data.</text>
</comment>